<proteinExistence type="predicted"/>
<sequence length="636" mass="72645">MEILPQEVLDAIMSCLHDDKPARVALATVSRRWQSTIEKSAFRKIKLETTDFHEFRQIIHNNQRRRRYLHVLRLNIVLPPYSDDERRLFEDETDRRANNAAFSAVIHDLFGMLQHWQVATDADPNPHFLTLELADMYSTSDHPFLHHWSEARIIGLRDKVLRAADGKLPPDAAERPRHYFHRGRRPDPIVDLYKCRHRYSYVELLDAEKLPSVPIIGTFGKSMFSRNLGDHVMLRMAARMPNLVTVSWRLNMWNIKYLSIWRQQRALFTRAVEEVVPGLEKLERLLLWMGDPLPWAANFAWGSLNPISTDDDHDEDCEPTTAVEYDLLSSALRRTLSRLPALKSVDLGGMFDASLFLPPRLWRGGQLQRHGGDGDLLGGMEASRSIPGDSVRCWPSLEIFGVRFEARKPAGGLYFVTGTNSDDESTRRRLVEAGWALSTEDEEPPGYHQEIANRPPQVADFGDDSRQNHSPKAIRDAETAAFTTRGQDYVDPSHDAGPVLADQDGSLTLCLAAFARACASSMPKLQQADLYSCIPGSATSEDGTKTLHARRAWGVQWLQAGRRSQRRHEGWYRDPDLAEDVGRRRLLWDTQDWRPTDELRRLFAEIGDSKYSDRLLEKCVSTEGANAYERLSKRET</sequence>
<feature type="domain" description="F-box" evidence="2">
    <location>
        <begin position="1"/>
        <end position="45"/>
    </location>
</feature>
<feature type="region of interest" description="Disordered" evidence="1">
    <location>
        <begin position="437"/>
        <end position="472"/>
    </location>
</feature>
<evidence type="ECO:0000313" key="3">
    <source>
        <dbReference type="EMBL" id="KAH7029814.1"/>
    </source>
</evidence>
<feature type="compositionally biased region" description="Basic and acidic residues" evidence="1">
    <location>
        <begin position="463"/>
        <end position="472"/>
    </location>
</feature>
<comment type="caution">
    <text evidence="3">The sequence shown here is derived from an EMBL/GenBank/DDBJ whole genome shotgun (WGS) entry which is preliminary data.</text>
</comment>
<gene>
    <name evidence="3" type="ORF">B0I36DRAFT_350624</name>
</gene>
<organism evidence="3 4">
    <name type="scientific">Microdochium trichocladiopsis</name>
    <dbReference type="NCBI Taxonomy" id="1682393"/>
    <lineage>
        <taxon>Eukaryota</taxon>
        <taxon>Fungi</taxon>
        <taxon>Dikarya</taxon>
        <taxon>Ascomycota</taxon>
        <taxon>Pezizomycotina</taxon>
        <taxon>Sordariomycetes</taxon>
        <taxon>Xylariomycetidae</taxon>
        <taxon>Xylariales</taxon>
        <taxon>Microdochiaceae</taxon>
        <taxon>Microdochium</taxon>
    </lineage>
</organism>
<evidence type="ECO:0000256" key="1">
    <source>
        <dbReference type="SAM" id="MobiDB-lite"/>
    </source>
</evidence>
<dbReference type="RefSeq" id="XP_046012102.1">
    <property type="nucleotide sequence ID" value="XM_046156929.1"/>
</dbReference>
<dbReference type="AlphaFoldDB" id="A0A9P9BQ02"/>
<dbReference type="OrthoDB" id="5333491at2759"/>
<evidence type="ECO:0000313" key="4">
    <source>
        <dbReference type="Proteomes" id="UP000756346"/>
    </source>
</evidence>
<dbReference type="PROSITE" id="PS50181">
    <property type="entry name" value="FBOX"/>
    <property type="match status" value="1"/>
</dbReference>
<reference evidence="3" key="1">
    <citation type="journal article" date="2021" name="Nat. Commun.">
        <title>Genetic determinants of endophytism in the Arabidopsis root mycobiome.</title>
        <authorList>
            <person name="Mesny F."/>
            <person name="Miyauchi S."/>
            <person name="Thiergart T."/>
            <person name="Pickel B."/>
            <person name="Atanasova L."/>
            <person name="Karlsson M."/>
            <person name="Huettel B."/>
            <person name="Barry K.W."/>
            <person name="Haridas S."/>
            <person name="Chen C."/>
            <person name="Bauer D."/>
            <person name="Andreopoulos W."/>
            <person name="Pangilinan J."/>
            <person name="LaButti K."/>
            <person name="Riley R."/>
            <person name="Lipzen A."/>
            <person name="Clum A."/>
            <person name="Drula E."/>
            <person name="Henrissat B."/>
            <person name="Kohler A."/>
            <person name="Grigoriev I.V."/>
            <person name="Martin F.M."/>
            <person name="Hacquard S."/>
        </authorList>
    </citation>
    <scope>NUCLEOTIDE SEQUENCE</scope>
    <source>
        <strain evidence="3">MPI-CAGE-CH-0230</strain>
    </source>
</reference>
<dbReference type="InterPro" id="IPR001810">
    <property type="entry name" value="F-box_dom"/>
</dbReference>
<accession>A0A9P9BQ02</accession>
<name>A0A9P9BQ02_9PEZI</name>
<dbReference type="GeneID" id="70186475"/>
<dbReference type="Proteomes" id="UP000756346">
    <property type="component" value="Unassembled WGS sequence"/>
</dbReference>
<protein>
    <recommendedName>
        <fullName evidence="2">F-box domain-containing protein</fullName>
    </recommendedName>
</protein>
<evidence type="ECO:0000259" key="2">
    <source>
        <dbReference type="PROSITE" id="PS50181"/>
    </source>
</evidence>
<dbReference type="EMBL" id="JAGTJQ010000006">
    <property type="protein sequence ID" value="KAH7029814.1"/>
    <property type="molecule type" value="Genomic_DNA"/>
</dbReference>
<keyword evidence="4" id="KW-1185">Reference proteome</keyword>